<dbReference type="InterPro" id="IPR007712">
    <property type="entry name" value="RelE/ParE_toxin"/>
</dbReference>
<keyword evidence="1" id="KW-1277">Toxin-antitoxin system</keyword>
<gene>
    <name evidence="2" type="ORF">JW744_02105</name>
</gene>
<reference evidence="2" key="1">
    <citation type="submission" date="2021-01" db="EMBL/GenBank/DDBJ databases">
        <title>Active Sulfur Cycling in an Early Earth Analoge.</title>
        <authorList>
            <person name="Hahn C.R."/>
            <person name="Youssef N.H."/>
            <person name="Elshahed M."/>
        </authorList>
    </citation>
    <scope>NUCLEOTIDE SEQUENCE</scope>
    <source>
        <strain evidence="2">Zod_Metabat.1151</strain>
    </source>
</reference>
<comment type="caution">
    <text evidence="2">The sequence shown here is derived from an EMBL/GenBank/DDBJ whole genome shotgun (WGS) entry which is preliminary data.</text>
</comment>
<dbReference type="PANTHER" id="PTHR38813">
    <property type="match status" value="1"/>
</dbReference>
<dbReference type="PANTHER" id="PTHR38813:SF1">
    <property type="entry name" value="TOXIN RELE1-RELATED"/>
    <property type="match status" value="1"/>
</dbReference>
<name>A0A938YN59_9ARCH</name>
<dbReference type="Pfam" id="PF05016">
    <property type="entry name" value="ParE_toxin"/>
    <property type="match status" value="1"/>
</dbReference>
<dbReference type="Proteomes" id="UP000809243">
    <property type="component" value="Unassembled WGS sequence"/>
</dbReference>
<dbReference type="SUPFAM" id="SSF143011">
    <property type="entry name" value="RelE-like"/>
    <property type="match status" value="1"/>
</dbReference>
<evidence type="ECO:0000256" key="1">
    <source>
        <dbReference type="ARBA" id="ARBA00022649"/>
    </source>
</evidence>
<evidence type="ECO:0000313" key="3">
    <source>
        <dbReference type="Proteomes" id="UP000809243"/>
    </source>
</evidence>
<dbReference type="Gene3D" id="3.30.2310.20">
    <property type="entry name" value="RelE-like"/>
    <property type="match status" value="1"/>
</dbReference>
<dbReference type="InterPro" id="IPR052747">
    <property type="entry name" value="TA_system_RelE_toxin"/>
</dbReference>
<dbReference type="EMBL" id="JAFGDB010000034">
    <property type="protein sequence ID" value="MBN2067238.1"/>
    <property type="molecule type" value="Genomic_DNA"/>
</dbReference>
<dbReference type="InterPro" id="IPR035093">
    <property type="entry name" value="RelE/ParE_toxin_dom_sf"/>
</dbReference>
<organism evidence="2 3">
    <name type="scientific">Candidatus Iainarchaeum sp</name>
    <dbReference type="NCBI Taxonomy" id="3101447"/>
    <lineage>
        <taxon>Archaea</taxon>
        <taxon>Candidatus Iainarchaeota</taxon>
        <taxon>Candidatus Iainarchaeia</taxon>
        <taxon>Candidatus Iainarchaeales</taxon>
        <taxon>Candidatus Iainarchaeaceae</taxon>
        <taxon>Candidatus Iainarchaeum</taxon>
    </lineage>
</organism>
<sequence length="92" mass="11265">MFLFEVRFNNQPKKAIKKLDEKMKKRLHSLFLVLEIEPVPAKNFDLKKIAGSTETYRVRLGHFRVEYFVEWQSKTVFVLFVKRRKERTYKRN</sequence>
<proteinExistence type="predicted"/>
<accession>A0A938YN59</accession>
<protein>
    <submittedName>
        <fullName evidence="2">Type II toxin-antitoxin system RelE/ParE family toxin</fullName>
    </submittedName>
</protein>
<dbReference type="AlphaFoldDB" id="A0A938YN59"/>
<evidence type="ECO:0000313" key="2">
    <source>
        <dbReference type="EMBL" id="MBN2067238.1"/>
    </source>
</evidence>